<protein>
    <recommendedName>
        <fullName evidence="3">Secreted protein</fullName>
    </recommendedName>
</protein>
<comment type="caution">
    <text evidence="1">The sequence shown here is derived from an EMBL/GenBank/DDBJ whole genome shotgun (WGS) entry which is preliminary data.</text>
</comment>
<evidence type="ECO:0008006" key="3">
    <source>
        <dbReference type="Google" id="ProtNLM"/>
    </source>
</evidence>
<dbReference type="AlphaFoldDB" id="A0AAV4VTT8"/>
<reference evidence="1 2" key="1">
    <citation type="submission" date="2021-06" db="EMBL/GenBank/DDBJ databases">
        <title>Caerostris darwini draft genome.</title>
        <authorList>
            <person name="Kono N."/>
            <person name="Arakawa K."/>
        </authorList>
    </citation>
    <scope>NUCLEOTIDE SEQUENCE [LARGE SCALE GENOMIC DNA]</scope>
</reference>
<accession>A0AAV4VTT8</accession>
<dbReference type="Proteomes" id="UP001054837">
    <property type="component" value="Unassembled WGS sequence"/>
</dbReference>
<name>A0AAV4VTT8_9ARAC</name>
<gene>
    <name evidence="1" type="ORF">CDAR_493761</name>
</gene>
<proteinExistence type="predicted"/>
<keyword evidence="2" id="KW-1185">Reference proteome</keyword>
<organism evidence="1 2">
    <name type="scientific">Caerostris darwini</name>
    <dbReference type="NCBI Taxonomy" id="1538125"/>
    <lineage>
        <taxon>Eukaryota</taxon>
        <taxon>Metazoa</taxon>
        <taxon>Ecdysozoa</taxon>
        <taxon>Arthropoda</taxon>
        <taxon>Chelicerata</taxon>
        <taxon>Arachnida</taxon>
        <taxon>Araneae</taxon>
        <taxon>Araneomorphae</taxon>
        <taxon>Entelegynae</taxon>
        <taxon>Araneoidea</taxon>
        <taxon>Araneidae</taxon>
        <taxon>Caerostris</taxon>
    </lineage>
</organism>
<sequence length="87" mass="9683">MKSYWKVKSLLLPLTPSLSPARVEQVCSPDPQSQTIPLYSRTRAVRRSGILSLLFFFCCPSVHKATGECAKQSSHFTSFASISDDFV</sequence>
<evidence type="ECO:0000313" key="1">
    <source>
        <dbReference type="EMBL" id="GIY73423.1"/>
    </source>
</evidence>
<evidence type="ECO:0000313" key="2">
    <source>
        <dbReference type="Proteomes" id="UP001054837"/>
    </source>
</evidence>
<dbReference type="EMBL" id="BPLQ01013610">
    <property type="protein sequence ID" value="GIY73423.1"/>
    <property type="molecule type" value="Genomic_DNA"/>
</dbReference>